<dbReference type="AlphaFoldDB" id="A0A0F7UIE9"/>
<accession>A0A0F7UIE9</accession>
<name>A0A0F7UIE9_NEOCL</name>
<feature type="region of interest" description="Disordered" evidence="1">
    <location>
        <begin position="863"/>
        <end position="1034"/>
    </location>
</feature>
<evidence type="ECO:0000313" key="2">
    <source>
        <dbReference type="EMBL" id="CEL68801.1"/>
    </source>
</evidence>
<feature type="compositionally biased region" description="Basic and acidic residues" evidence="1">
    <location>
        <begin position="971"/>
        <end position="1025"/>
    </location>
</feature>
<feature type="compositionally biased region" description="Acidic residues" evidence="1">
    <location>
        <begin position="405"/>
        <end position="416"/>
    </location>
</feature>
<feature type="compositionally biased region" description="Basic and acidic residues" evidence="1">
    <location>
        <begin position="910"/>
        <end position="925"/>
    </location>
</feature>
<feature type="compositionally biased region" description="Basic and acidic residues" evidence="1">
    <location>
        <begin position="447"/>
        <end position="469"/>
    </location>
</feature>
<feature type="compositionally biased region" description="Basic and acidic residues" evidence="1">
    <location>
        <begin position="706"/>
        <end position="732"/>
    </location>
</feature>
<gene>
    <name evidence="2" type="ORF">BN1204_045350</name>
</gene>
<dbReference type="EMBL" id="LN714485">
    <property type="protein sequence ID" value="CEL68801.1"/>
    <property type="molecule type" value="Genomic_DNA"/>
</dbReference>
<evidence type="ECO:0000256" key="1">
    <source>
        <dbReference type="SAM" id="MobiDB-lite"/>
    </source>
</evidence>
<organism evidence="2">
    <name type="scientific">Neospora caninum (strain Liverpool)</name>
    <dbReference type="NCBI Taxonomy" id="572307"/>
    <lineage>
        <taxon>Eukaryota</taxon>
        <taxon>Sar</taxon>
        <taxon>Alveolata</taxon>
        <taxon>Apicomplexa</taxon>
        <taxon>Conoidasida</taxon>
        <taxon>Coccidia</taxon>
        <taxon>Eucoccidiorida</taxon>
        <taxon>Eimeriorina</taxon>
        <taxon>Sarcocystidae</taxon>
        <taxon>Neospora</taxon>
    </lineage>
</organism>
<protein>
    <submittedName>
        <fullName evidence="2">Uncharacterized protein</fullName>
    </submittedName>
</protein>
<proteinExistence type="predicted"/>
<feature type="region of interest" description="Disordered" evidence="1">
    <location>
        <begin position="402"/>
        <end position="538"/>
    </location>
</feature>
<feature type="compositionally biased region" description="Low complexity" evidence="1">
    <location>
        <begin position="512"/>
        <end position="524"/>
    </location>
</feature>
<feature type="region of interest" description="Disordered" evidence="1">
    <location>
        <begin position="689"/>
        <end position="733"/>
    </location>
</feature>
<reference evidence="2" key="1">
    <citation type="journal article" date="2015" name="PLoS ONE">
        <title>Comprehensive Evaluation of Toxoplasma gondii VEG and Neospora caninum LIV Genomes with Tachyzoite Stage Transcriptome and Proteome Defines Novel Transcript Features.</title>
        <authorList>
            <person name="Ramaprasad A."/>
            <person name="Mourier T."/>
            <person name="Naeem R."/>
            <person name="Malas T.B."/>
            <person name="Moussa E."/>
            <person name="Panigrahi A."/>
            <person name="Vermont S.J."/>
            <person name="Otto T.D."/>
            <person name="Wastling J."/>
            <person name="Pain A."/>
        </authorList>
    </citation>
    <scope>NUCLEOTIDE SEQUENCE</scope>
    <source>
        <strain evidence="2">Liverpool</strain>
    </source>
</reference>
<sequence>MNRAPLPSLFAPLRAHGGGRFSCNTGGARFPVCFRMPRRRNLVRRKLAECACRDSSASDVTVAPRRDPTPGVASTCLGCLRNSLNSSMSRSSPLVPCSCCSSLVSPQITPSASSASLLSFPACFCSCPPSSCPSSLPSSLPALFRSLRPPYAESAMSVSGSKRPPSSFRATTGFALRQRPAFHAAHAHYLPVARAVSAPRSRAVASFPTQAGVSSPSSSECHSLVPSLRGILSSLPRHFLRVCNFAAAYSPRSFLSACTVHASASASRPSYDSSPFPLSLSLTASSSPSLLVAPLRLSLPRSSAARLHGVSQEVETARPASPSWDCSASPESARRHAIQPPLLSLPSLGGTKRLLSQLMRRLVGSAFLALPVLFLLSQETPLFAVYPERRVAVRLSLLPRGERAEPEEETREEGEAEGQRERTDGGTQVRGGCERDGSEGGSGVESLARESRDGEILERGGDAESRNQGDDGFAPPLVSAGEGKTPGSSDVSREKAPAELSLPGHETISLQAASSDASANSGARGARERQDDNGEDAGEGTFVLASPWAVQAFSRGDLVYFRHPMDSKCKLLLRVVAVAHDVIRVSASSLLSIHPTLRKQLLVFGEPRVVDANGVPFRCDVSYDFLMHLVDCCNEEILAAAYQGKRARWFSFQPAGESEAGATEKGEAESGSDIFVELKIPAGSCWLEADADTPRNAPAPRRPMRDRHMQSEKAKTEEESKSLPAKREEDLAGGKAASPFAPASVLPSSLVSSTPDACQASECWTRGGDLEACLPPMCQDSYSFGLAPVGLIQGVVYAILPHTHSEGEAQLLLCQAFLSSLVAEARESRLLTWSASLGEKAKRAVAKAEAYLGGLRVREDEQASGKAACAPLSRPDERQGSAQCRSRLEEDSELGSWQSVPVTGASEEENTLHREDKETGAEAKASRATAEPGEDTKGHGPLCPEAESGRAGGLAVPPLPNLHIVLPTQRADAREGEGHDVMETERHREEHGRPEERGEGRREAGETKANGHQEDGEREPERSDDSEGEGLDEVEEAPLMYRLLSRATQWLIAHADMRGLALPDDNPVSSKGTIVVDCSEYRGERHK</sequence>